<organism evidence="1">
    <name type="scientific">viral metagenome</name>
    <dbReference type="NCBI Taxonomy" id="1070528"/>
    <lineage>
        <taxon>unclassified sequences</taxon>
        <taxon>metagenomes</taxon>
        <taxon>organismal metagenomes</taxon>
    </lineage>
</organism>
<sequence length="318" mass="37438">MHETLDLFIKAFIDNITRTDENDDITYTGWCFHTIYNILPLRVKSETQTIYDVNTFEKSSVGQFYNIIGDTILNCGWSVKIPNMGSTDNYYLEMNVHGQWTSVFNLSESMVPIEMYKQPKMYDSKMVQINNNVIPSYVVVDNFYKEPNALREYALSQHFEENIQYHKGKRCLNPMFRFPGLKERFEQILDKKIKNWDYYSTNGCFQYCVAEDKSVYHCDAQEYAGMIYLSPDAPPDSGTRLYRSKYTKKMLVPEEDFNVVFKNGFYDSTEFEQVDVVGNVFNRLILFNARMIHAAPVYFGNTKENSRLFQLFFFDIEN</sequence>
<protein>
    <submittedName>
        <fullName evidence="1">Uncharacterized protein</fullName>
    </submittedName>
</protein>
<name>A0A6C0HZA5_9ZZZZ</name>
<evidence type="ECO:0000313" key="1">
    <source>
        <dbReference type="EMBL" id="QHT85193.1"/>
    </source>
</evidence>
<dbReference type="InterPro" id="IPR045617">
    <property type="entry name" value="DUF6445"/>
</dbReference>
<dbReference type="AlphaFoldDB" id="A0A6C0HZA5"/>
<reference evidence="1" key="1">
    <citation type="journal article" date="2020" name="Nature">
        <title>Giant virus diversity and host interactions through global metagenomics.</title>
        <authorList>
            <person name="Schulz F."/>
            <person name="Roux S."/>
            <person name="Paez-Espino D."/>
            <person name="Jungbluth S."/>
            <person name="Walsh D.A."/>
            <person name="Denef V.J."/>
            <person name="McMahon K.D."/>
            <person name="Konstantinidis K.T."/>
            <person name="Eloe-Fadrosh E.A."/>
            <person name="Kyrpides N.C."/>
            <person name="Woyke T."/>
        </authorList>
    </citation>
    <scope>NUCLEOTIDE SEQUENCE</scope>
    <source>
        <strain evidence="1">GVMAG-M-3300023184-178</strain>
    </source>
</reference>
<proteinExistence type="predicted"/>
<accession>A0A6C0HZA5</accession>
<dbReference type="Pfam" id="PF20043">
    <property type="entry name" value="DUF6445"/>
    <property type="match status" value="1"/>
</dbReference>
<dbReference type="EMBL" id="MN740037">
    <property type="protein sequence ID" value="QHT85193.1"/>
    <property type="molecule type" value="Genomic_DNA"/>
</dbReference>